<evidence type="ECO:0008006" key="3">
    <source>
        <dbReference type="Google" id="ProtNLM"/>
    </source>
</evidence>
<comment type="caution">
    <text evidence="1">The sequence shown here is derived from an EMBL/GenBank/DDBJ whole genome shotgun (WGS) entry which is preliminary data.</text>
</comment>
<sequence length="285" mass="33213">MYWRSSMFFTNHIQELADGNQILGEFPNLKNSKINFNGANNILYCEPGVTLSESSLDFKADNSVIYLGANRHEYKLTVSVYNDSVFHMGIHNFQTCKMTVILSEQRHCYIGDYGVFSWGICMRNSDPHLIYDCSTRKRVNPTQSIYIGDHVWVGQDCLILKGTQIDSGSIIGGHAVISGKRIPHNSTWAGNPARQIKDDIFWNYACVHDYKSDMTESTLFYDDYIEKFHQDYHRDEWIYDYQEAESINYDEMDRTLNMLDSSQKKLDYLIQLNKTKTKNRFVHRI</sequence>
<dbReference type="Proteomes" id="UP000224563">
    <property type="component" value="Unassembled WGS sequence"/>
</dbReference>
<protein>
    <recommendedName>
        <fullName evidence="3">Acetyltransferase</fullName>
    </recommendedName>
</protein>
<name>A0A2G3E344_9FIRM</name>
<dbReference type="AlphaFoldDB" id="A0A2G3E344"/>
<dbReference type="EMBL" id="PDYG01000032">
    <property type="protein sequence ID" value="PHU37696.1"/>
    <property type="molecule type" value="Genomic_DNA"/>
</dbReference>
<reference evidence="1 2" key="2">
    <citation type="submission" date="2017-10" db="EMBL/GenBank/DDBJ databases">
        <authorList>
            <person name="Banno H."/>
            <person name="Chua N.-H."/>
        </authorList>
    </citation>
    <scope>NUCLEOTIDE SEQUENCE [LARGE SCALE GENOMIC DNA]</scope>
    <source>
        <strain evidence="1 2">JK623</strain>
    </source>
</reference>
<organism evidence="1 2">
    <name type="scientific">Agathobacter ruminis</name>
    <dbReference type="NCBI Taxonomy" id="1712665"/>
    <lineage>
        <taxon>Bacteria</taxon>
        <taxon>Bacillati</taxon>
        <taxon>Bacillota</taxon>
        <taxon>Clostridia</taxon>
        <taxon>Lachnospirales</taxon>
        <taxon>Lachnospiraceae</taxon>
        <taxon>Agathobacter</taxon>
    </lineage>
</organism>
<gene>
    <name evidence="1" type="ORF">CSX02_06745</name>
</gene>
<evidence type="ECO:0000313" key="1">
    <source>
        <dbReference type="EMBL" id="PHU37696.1"/>
    </source>
</evidence>
<dbReference type="PANTHER" id="PTHR23416:SF78">
    <property type="entry name" value="LIPOPOLYSACCHARIDE BIOSYNTHESIS O-ACETYL TRANSFERASE WBBJ-RELATED"/>
    <property type="match status" value="1"/>
</dbReference>
<proteinExistence type="predicted"/>
<accession>A0A2G3E344</accession>
<evidence type="ECO:0000313" key="2">
    <source>
        <dbReference type="Proteomes" id="UP000224563"/>
    </source>
</evidence>
<dbReference type="Gene3D" id="2.160.10.10">
    <property type="entry name" value="Hexapeptide repeat proteins"/>
    <property type="match status" value="1"/>
</dbReference>
<dbReference type="InterPro" id="IPR011004">
    <property type="entry name" value="Trimer_LpxA-like_sf"/>
</dbReference>
<dbReference type="InterPro" id="IPR051159">
    <property type="entry name" value="Hexapeptide_acetyltransf"/>
</dbReference>
<keyword evidence="2" id="KW-1185">Reference proteome</keyword>
<reference evidence="1 2" key="1">
    <citation type="submission" date="2017-10" db="EMBL/GenBank/DDBJ databases">
        <title>Resolving the taxonomy of Roseburia spp., Eubacterium rectale and Agathobacter spp. through phylogenomic analysis.</title>
        <authorList>
            <person name="Sheridan P.O."/>
            <person name="Walker A.W."/>
            <person name="Duncan S.H."/>
            <person name="Scott K.P."/>
            <person name="Toole P.W.O."/>
            <person name="Luis P."/>
            <person name="Flint H.J."/>
        </authorList>
    </citation>
    <scope>NUCLEOTIDE SEQUENCE [LARGE SCALE GENOMIC DNA]</scope>
    <source>
        <strain evidence="1 2">JK623</strain>
    </source>
</reference>
<dbReference type="InterPro" id="IPR001451">
    <property type="entry name" value="Hexapep"/>
</dbReference>
<dbReference type="SUPFAM" id="SSF51161">
    <property type="entry name" value="Trimeric LpxA-like enzymes"/>
    <property type="match status" value="1"/>
</dbReference>
<dbReference type="PANTHER" id="PTHR23416">
    <property type="entry name" value="SIALIC ACID SYNTHASE-RELATED"/>
    <property type="match status" value="1"/>
</dbReference>
<dbReference type="Pfam" id="PF00132">
    <property type="entry name" value="Hexapep"/>
    <property type="match status" value="1"/>
</dbReference>